<keyword evidence="1" id="KW-0812">Transmembrane</keyword>
<reference evidence="3" key="1">
    <citation type="submission" date="2016-10" db="EMBL/GenBank/DDBJ databases">
        <title>Frankia sp. NRRL B-16386 Genome sequencing.</title>
        <authorList>
            <person name="Ghodhbane-Gtari F."/>
            <person name="Swanson E."/>
            <person name="Gueddou A."/>
            <person name="Hezbri K."/>
            <person name="Ktari K."/>
            <person name="Nouioui I."/>
            <person name="Morris K."/>
            <person name="Simpson S."/>
            <person name="Abebe-Akele F."/>
            <person name="Thomas K."/>
            <person name="Gtari M."/>
            <person name="Tisa L.S."/>
        </authorList>
    </citation>
    <scope>NUCLEOTIDE SEQUENCE [LARGE SCALE GENOMIC DNA]</scope>
    <source>
        <strain evidence="3">NRRL B-16386</strain>
    </source>
</reference>
<dbReference type="AlphaFoldDB" id="A0A1V2I1R1"/>
<evidence type="ECO:0000313" key="2">
    <source>
        <dbReference type="EMBL" id="ONH23646.1"/>
    </source>
</evidence>
<organism evidence="2 3">
    <name type="scientific">Pseudofrankia asymbiotica</name>
    <dbReference type="NCBI Taxonomy" id="1834516"/>
    <lineage>
        <taxon>Bacteria</taxon>
        <taxon>Bacillati</taxon>
        <taxon>Actinomycetota</taxon>
        <taxon>Actinomycetes</taxon>
        <taxon>Frankiales</taxon>
        <taxon>Frankiaceae</taxon>
        <taxon>Pseudofrankia</taxon>
    </lineage>
</organism>
<keyword evidence="3" id="KW-1185">Reference proteome</keyword>
<proteinExistence type="predicted"/>
<dbReference type="EMBL" id="MOMC01000082">
    <property type="protein sequence ID" value="ONH23646.1"/>
    <property type="molecule type" value="Genomic_DNA"/>
</dbReference>
<dbReference type="STRING" id="1834516.BL253_32260"/>
<sequence>MCCDDLVCARCASPVAEGRCPACRAARAEFHRQSGGFTLSPQLVAVLLLVLTALALVAAHQVQ</sequence>
<evidence type="ECO:0000313" key="3">
    <source>
        <dbReference type="Proteomes" id="UP000188929"/>
    </source>
</evidence>
<protein>
    <submittedName>
        <fullName evidence="2">Uncharacterized protein</fullName>
    </submittedName>
</protein>
<keyword evidence="1" id="KW-1133">Transmembrane helix</keyword>
<dbReference type="Proteomes" id="UP000188929">
    <property type="component" value="Unassembled WGS sequence"/>
</dbReference>
<comment type="caution">
    <text evidence="2">The sequence shown here is derived from an EMBL/GenBank/DDBJ whole genome shotgun (WGS) entry which is preliminary data.</text>
</comment>
<name>A0A1V2I1R1_9ACTN</name>
<accession>A0A1V2I1R1</accession>
<evidence type="ECO:0000256" key="1">
    <source>
        <dbReference type="SAM" id="Phobius"/>
    </source>
</evidence>
<keyword evidence="1" id="KW-0472">Membrane</keyword>
<dbReference type="OrthoDB" id="4351019at2"/>
<feature type="transmembrane region" description="Helical" evidence="1">
    <location>
        <begin position="39"/>
        <end position="59"/>
    </location>
</feature>
<gene>
    <name evidence="2" type="ORF">BL253_32260</name>
</gene>